<dbReference type="STRING" id="50429.A0A2B4SKX7"/>
<feature type="compositionally biased region" description="Polar residues" evidence="6">
    <location>
        <begin position="10"/>
        <end position="21"/>
    </location>
</feature>
<dbReference type="GO" id="GO:0008198">
    <property type="term" value="F:ferrous iron binding"/>
    <property type="evidence" value="ECO:0007669"/>
    <property type="project" value="TreeGrafter"/>
</dbReference>
<evidence type="ECO:0000313" key="9">
    <source>
        <dbReference type="Proteomes" id="UP000225706"/>
    </source>
</evidence>
<reference evidence="9" key="1">
    <citation type="journal article" date="2017" name="bioRxiv">
        <title>Comparative analysis of the genomes of Stylophora pistillata and Acropora digitifera provides evidence for extensive differences between species of corals.</title>
        <authorList>
            <person name="Voolstra C.R."/>
            <person name="Li Y."/>
            <person name="Liew Y.J."/>
            <person name="Baumgarten S."/>
            <person name="Zoccola D."/>
            <person name="Flot J.-F."/>
            <person name="Tambutte S."/>
            <person name="Allemand D."/>
            <person name="Aranda M."/>
        </authorList>
    </citation>
    <scope>NUCLEOTIDE SEQUENCE [LARGE SCALE GENOMIC DNA]</scope>
</reference>
<evidence type="ECO:0000256" key="6">
    <source>
        <dbReference type="SAM" id="MobiDB-lite"/>
    </source>
</evidence>
<feature type="domain" description="Alpha-ketoglutarate-dependent dioxygenase AlkB-like" evidence="7">
    <location>
        <begin position="100"/>
        <end position="282"/>
    </location>
</feature>
<feature type="binding site" evidence="5">
    <location>
        <position position="221"/>
    </location>
    <ligand>
        <name>Fe cation</name>
        <dbReference type="ChEBI" id="CHEBI:24875"/>
        <note>catalytic</note>
    </ligand>
</feature>
<dbReference type="OrthoDB" id="6614653at2759"/>
<evidence type="ECO:0000256" key="4">
    <source>
        <dbReference type="ARBA" id="ARBA00023004"/>
    </source>
</evidence>
<dbReference type="InterPro" id="IPR027450">
    <property type="entry name" value="AlkB-like"/>
</dbReference>
<protein>
    <submittedName>
        <fullName evidence="8">Alkylated DNA repair protein alkB-like 1</fullName>
    </submittedName>
</protein>
<comment type="cofactor">
    <cofactor evidence="5">
        <name>Fe(2+)</name>
        <dbReference type="ChEBI" id="CHEBI:29033"/>
    </cofactor>
    <text evidence="5">Binds 1 Fe(2+) ion per subunit.</text>
</comment>
<evidence type="ECO:0000256" key="1">
    <source>
        <dbReference type="ARBA" id="ARBA00022723"/>
    </source>
</evidence>
<sequence length="424" mass="48703">MADAPVHMNSYESFHQKSPNSRVDYVREEYKRYKRKKPPPDFSEVIDFRDPSTFRDRVVKFELNTQGKCDKSDSNSGLRCVKEWQAYELKSCPGFIFIVNPFLPGAQHYWTRRCIEDFPRKPNVCNLDTHMTLDPRESVWELSQRNDAKDNLMDKLRWVHLGYHFDYNVVNYKPERYYNFPSDLTGLTQCIASAIGYPDYYPEAGIVNYYPLGGSMGGHTDHYESDLSWPLISMSFGQTAIFLIGGATRDVRPVALHVRSGDIIIMSGKSRTAFHAVPRIIKVGKDNEPPCCLKWEDGLFSSDVNMRNPDELGVPDESSVTPDASDDGITNTTCFNRTERIEKSLLKEFDDDKIIRGLEKFGIHEREHSETDEGCLCNQANFCAESMKTLTSEEWRKFEIYLSKTRINVNVRQVHESGKTVSSS</sequence>
<organism evidence="8 9">
    <name type="scientific">Stylophora pistillata</name>
    <name type="common">Smooth cauliflower coral</name>
    <dbReference type="NCBI Taxonomy" id="50429"/>
    <lineage>
        <taxon>Eukaryota</taxon>
        <taxon>Metazoa</taxon>
        <taxon>Cnidaria</taxon>
        <taxon>Anthozoa</taxon>
        <taxon>Hexacorallia</taxon>
        <taxon>Scleractinia</taxon>
        <taxon>Astrocoeniina</taxon>
        <taxon>Pocilloporidae</taxon>
        <taxon>Stylophora</taxon>
    </lineage>
</organism>
<feature type="region of interest" description="Disordered" evidence="6">
    <location>
        <begin position="1"/>
        <end position="21"/>
    </location>
</feature>
<keyword evidence="4 5" id="KW-0408">Iron</keyword>
<comment type="caution">
    <text evidence="8">The sequence shown here is derived from an EMBL/GenBank/DDBJ whole genome shotgun (WGS) entry which is preliminary data.</text>
</comment>
<dbReference type="PANTHER" id="PTHR16557">
    <property type="entry name" value="ALKYLATED DNA REPAIR PROTEIN ALKB-RELATED"/>
    <property type="match status" value="1"/>
</dbReference>
<dbReference type="InterPro" id="IPR037151">
    <property type="entry name" value="AlkB-like_sf"/>
</dbReference>
<evidence type="ECO:0000256" key="5">
    <source>
        <dbReference type="PIRSR" id="PIRSR604574-2"/>
    </source>
</evidence>
<dbReference type="GO" id="GO:0035513">
    <property type="term" value="P:oxidative RNA demethylation"/>
    <property type="evidence" value="ECO:0007669"/>
    <property type="project" value="TreeGrafter"/>
</dbReference>
<evidence type="ECO:0000259" key="7">
    <source>
        <dbReference type="Pfam" id="PF13532"/>
    </source>
</evidence>
<dbReference type="GO" id="GO:0035516">
    <property type="term" value="F:broad specificity oxidative DNA demethylase activity"/>
    <property type="evidence" value="ECO:0007669"/>
    <property type="project" value="TreeGrafter"/>
</dbReference>
<feature type="binding site" evidence="5">
    <location>
        <position position="219"/>
    </location>
    <ligand>
        <name>Fe cation</name>
        <dbReference type="ChEBI" id="CHEBI:24875"/>
        <note>catalytic</note>
    </ligand>
</feature>
<keyword evidence="9" id="KW-1185">Reference proteome</keyword>
<dbReference type="Proteomes" id="UP000225706">
    <property type="component" value="Unassembled WGS sequence"/>
</dbReference>
<keyword evidence="1 5" id="KW-0479">Metal-binding</keyword>
<dbReference type="GO" id="GO:0005737">
    <property type="term" value="C:cytoplasm"/>
    <property type="evidence" value="ECO:0007669"/>
    <property type="project" value="TreeGrafter"/>
</dbReference>
<feature type="binding site" evidence="5">
    <location>
        <position position="275"/>
    </location>
    <ligand>
        <name>Fe cation</name>
        <dbReference type="ChEBI" id="CHEBI:24875"/>
        <note>catalytic</note>
    </ligand>
</feature>
<keyword evidence="2" id="KW-0223">Dioxygenase</keyword>
<dbReference type="SUPFAM" id="SSF51197">
    <property type="entry name" value="Clavaminate synthase-like"/>
    <property type="match status" value="1"/>
</dbReference>
<evidence type="ECO:0000313" key="8">
    <source>
        <dbReference type="EMBL" id="PFX30541.1"/>
    </source>
</evidence>
<dbReference type="PANTHER" id="PTHR16557:SF2">
    <property type="entry name" value="NUCLEIC ACID DIOXYGENASE ALKBH1"/>
    <property type="match status" value="1"/>
</dbReference>
<dbReference type="EMBL" id="LSMT01000049">
    <property type="protein sequence ID" value="PFX30541.1"/>
    <property type="molecule type" value="Genomic_DNA"/>
</dbReference>
<dbReference type="Pfam" id="PF13532">
    <property type="entry name" value="2OG-FeII_Oxy_2"/>
    <property type="match status" value="1"/>
</dbReference>
<dbReference type="InterPro" id="IPR004574">
    <property type="entry name" value="Alkb"/>
</dbReference>
<dbReference type="GO" id="GO:0035515">
    <property type="term" value="F:oxidative RNA demethylase activity"/>
    <property type="evidence" value="ECO:0007669"/>
    <property type="project" value="TreeGrafter"/>
</dbReference>
<gene>
    <name evidence="8" type="primary">ALKBH1</name>
    <name evidence="8" type="ORF">AWC38_SpisGene4715</name>
</gene>
<evidence type="ECO:0000256" key="3">
    <source>
        <dbReference type="ARBA" id="ARBA00023002"/>
    </source>
</evidence>
<dbReference type="AlphaFoldDB" id="A0A2B4SKX7"/>
<dbReference type="GO" id="GO:0005634">
    <property type="term" value="C:nucleus"/>
    <property type="evidence" value="ECO:0007669"/>
    <property type="project" value="TreeGrafter"/>
</dbReference>
<dbReference type="Gene3D" id="2.60.120.590">
    <property type="entry name" value="Alpha-ketoglutarate-dependent dioxygenase AlkB-like"/>
    <property type="match status" value="1"/>
</dbReference>
<evidence type="ECO:0000256" key="2">
    <source>
        <dbReference type="ARBA" id="ARBA00022964"/>
    </source>
</evidence>
<accession>A0A2B4SKX7</accession>
<name>A0A2B4SKX7_STYPI</name>
<keyword evidence="3" id="KW-0560">Oxidoreductase</keyword>
<proteinExistence type="predicted"/>